<evidence type="ECO:0000256" key="2">
    <source>
        <dbReference type="SAM" id="SignalP"/>
    </source>
</evidence>
<reference evidence="3" key="1">
    <citation type="journal article" date="2020" name="Nat. Commun.">
        <title>Large-scale genome sequencing of mycorrhizal fungi provides insights into the early evolution of symbiotic traits.</title>
        <authorList>
            <person name="Miyauchi S."/>
            <person name="Kiss E."/>
            <person name="Kuo A."/>
            <person name="Drula E."/>
            <person name="Kohler A."/>
            <person name="Sanchez-Garcia M."/>
            <person name="Morin E."/>
            <person name="Andreopoulos B."/>
            <person name="Barry K.W."/>
            <person name="Bonito G."/>
            <person name="Buee M."/>
            <person name="Carver A."/>
            <person name="Chen C."/>
            <person name="Cichocki N."/>
            <person name="Clum A."/>
            <person name="Culley D."/>
            <person name="Crous P.W."/>
            <person name="Fauchery L."/>
            <person name="Girlanda M."/>
            <person name="Hayes R.D."/>
            <person name="Keri Z."/>
            <person name="LaButti K."/>
            <person name="Lipzen A."/>
            <person name="Lombard V."/>
            <person name="Magnuson J."/>
            <person name="Maillard F."/>
            <person name="Murat C."/>
            <person name="Nolan M."/>
            <person name="Ohm R.A."/>
            <person name="Pangilinan J."/>
            <person name="Pereira M.F."/>
            <person name="Perotto S."/>
            <person name="Peter M."/>
            <person name="Pfister S."/>
            <person name="Riley R."/>
            <person name="Sitrit Y."/>
            <person name="Stielow J.B."/>
            <person name="Szollosi G."/>
            <person name="Zifcakova L."/>
            <person name="Stursova M."/>
            <person name="Spatafora J.W."/>
            <person name="Tedersoo L."/>
            <person name="Vaario L.M."/>
            <person name="Yamada A."/>
            <person name="Yan M."/>
            <person name="Wang P."/>
            <person name="Xu J."/>
            <person name="Bruns T."/>
            <person name="Baldrian P."/>
            <person name="Vilgalys R."/>
            <person name="Dunand C."/>
            <person name="Henrissat B."/>
            <person name="Grigoriev I.V."/>
            <person name="Hibbett D."/>
            <person name="Nagy L.G."/>
            <person name="Martin F.M."/>
        </authorList>
    </citation>
    <scope>NUCLEOTIDE SEQUENCE</scope>
    <source>
        <strain evidence="3">UH-Tt-Lm1</strain>
    </source>
</reference>
<protein>
    <recommendedName>
        <fullName evidence="5">Ser-Thr-rich glycosyl-phosphatidyl-inositol-anchored membrane family-domain-containing protein</fullName>
    </recommendedName>
</protein>
<evidence type="ECO:0000313" key="3">
    <source>
        <dbReference type="EMBL" id="KAF9791016.1"/>
    </source>
</evidence>
<name>A0A9P6LBC5_9AGAM</name>
<proteinExistence type="predicted"/>
<comment type="caution">
    <text evidence="3">The sequence shown here is derived from an EMBL/GenBank/DDBJ whole genome shotgun (WGS) entry which is preliminary data.</text>
</comment>
<feature type="signal peptide" evidence="2">
    <location>
        <begin position="1"/>
        <end position="19"/>
    </location>
</feature>
<dbReference type="OrthoDB" id="3362246at2759"/>
<evidence type="ECO:0008006" key="5">
    <source>
        <dbReference type="Google" id="ProtNLM"/>
    </source>
</evidence>
<feature type="compositionally biased region" description="Low complexity" evidence="1">
    <location>
        <begin position="128"/>
        <end position="138"/>
    </location>
</feature>
<feature type="compositionally biased region" description="Polar residues" evidence="1">
    <location>
        <begin position="106"/>
        <end position="127"/>
    </location>
</feature>
<accession>A0A9P6LBC5</accession>
<keyword evidence="4" id="KW-1185">Reference proteome</keyword>
<sequence length="184" mass="18462">MKFIVAVATLVSLLPATLGLNITTPYSAVVVQCQPVLLTWFGGTPPYYVFLIPDRQIAAPALETFPTQNGNQLTWVVDQPQGTNFTLAVKDSTGAVAYSDIVTVQPSSDKSCIGGSSNVNPSPTNTASGSPSNLSPVSGSGGSPTGRSPTSIAVGASGSAGDATGLSLSGFSIAGVIGAIAVLF</sequence>
<dbReference type="EMBL" id="WIUZ02000002">
    <property type="protein sequence ID" value="KAF9791016.1"/>
    <property type="molecule type" value="Genomic_DNA"/>
</dbReference>
<dbReference type="PANTHER" id="PTHR37487">
    <property type="entry name" value="CHROMOSOME 1, WHOLE GENOME SHOTGUN SEQUENCE"/>
    <property type="match status" value="1"/>
</dbReference>
<dbReference type="Proteomes" id="UP000736335">
    <property type="component" value="Unassembled WGS sequence"/>
</dbReference>
<feature type="chain" id="PRO_5040492790" description="Ser-Thr-rich glycosyl-phosphatidyl-inositol-anchored membrane family-domain-containing protein" evidence="2">
    <location>
        <begin position="20"/>
        <end position="184"/>
    </location>
</feature>
<reference evidence="3" key="2">
    <citation type="submission" date="2020-11" db="EMBL/GenBank/DDBJ databases">
        <authorList>
            <consortium name="DOE Joint Genome Institute"/>
            <person name="Kuo A."/>
            <person name="Miyauchi S."/>
            <person name="Kiss E."/>
            <person name="Drula E."/>
            <person name="Kohler A."/>
            <person name="Sanchez-Garcia M."/>
            <person name="Andreopoulos B."/>
            <person name="Barry K.W."/>
            <person name="Bonito G."/>
            <person name="Buee M."/>
            <person name="Carver A."/>
            <person name="Chen C."/>
            <person name="Cichocki N."/>
            <person name="Clum A."/>
            <person name="Culley D."/>
            <person name="Crous P.W."/>
            <person name="Fauchery L."/>
            <person name="Girlanda M."/>
            <person name="Hayes R."/>
            <person name="Keri Z."/>
            <person name="Labutti K."/>
            <person name="Lipzen A."/>
            <person name="Lombard V."/>
            <person name="Magnuson J."/>
            <person name="Maillard F."/>
            <person name="Morin E."/>
            <person name="Murat C."/>
            <person name="Nolan M."/>
            <person name="Ohm R."/>
            <person name="Pangilinan J."/>
            <person name="Pereira M."/>
            <person name="Perotto S."/>
            <person name="Peter M."/>
            <person name="Riley R."/>
            <person name="Sitrit Y."/>
            <person name="Stielow B."/>
            <person name="Szollosi G."/>
            <person name="Zifcakova L."/>
            <person name="Stursova M."/>
            <person name="Spatafora J.W."/>
            <person name="Tedersoo L."/>
            <person name="Vaario L.-M."/>
            <person name="Yamada A."/>
            <person name="Yan M."/>
            <person name="Wang P."/>
            <person name="Xu J."/>
            <person name="Bruns T."/>
            <person name="Baldrian P."/>
            <person name="Vilgalys R."/>
            <person name="Henrissat B."/>
            <person name="Grigoriev I.V."/>
            <person name="Hibbett D."/>
            <person name="Nagy L.G."/>
            <person name="Martin F.M."/>
        </authorList>
    </citation>
    <scope>NUCLEOTIDE SEQUENCE</scope>
    <source>
        <strain evidence="3">UH-Tt-Lm1</strain>
    </source>
</reference>
<gene>
    <name evidence="3" type="ORF">BJ322DRAFT_420232</name>
</gene>
<keyword evidence="2" id="KW-0732">Signal</keyword>
<organism evidence="3 4">
    <name type="scientific">Thelephora terrestris</name>
    <dbReference type="NCBI Taxonomy" id="56493"/>
    <lineage>
        <taxon>Eukaryota</taxon>
        <taxon>Fungi</taxon>
        <taxon>Dikarya</taxon>
        <taxon>Basidiomycota</taxon>
        <taxon>Agaricomycotina</taxon>
        <taxon>Agaricomycetes</taxon>
        <taxon>Thelephorales</taxon>
        <taxon>Thelephoraceae</taxon>
        <taxon>Thelephora</taxon>
    </lineage>
</organism>
<evidence type="ECO:0000256" key="1">
    <source>
        <dbReference type="SAM" id="MobiDB-lite"/>
    </source>
</evidence>
<dbReference type="AlphaFoldDB" id="A0A9P6LBC5"/>
<feature type="region of interest" description="Disordered" evidence="1">
    <location>
        <begin position="106"/>
        <end position="154"/>
    </location>
</feature>
<dbReference type="PANTHER" id="PTHR37487:SF2">
    <property type="entry name" value="EXPRESSED PROTEIN"/>
    <property type="match status" value="1"/>
</dbReference>
<evidence type="ECO:0000313" key="4">
    <source>
        <dbReference type="Proteomes" id="UP000736335"/>
    </source>
</evidence>